<dbReference type="Pfam" id="PF11734">
    <property type="entry name" value="TilS_C"/>
    <property type="match status" value="1"/>
</dbReference>
<dbReference type="SUPFAM" id="SSF56037">
    <property type="entry name" value="PheT/TilS domain"/>
    <property type="match status" value="1"/>
</dbReference>
<dbReference type="InterPro" id="IPR012796">
    <property type="entry name" value="Lysidine-tRNA-synth_C"/>
</dbReference>
<keyword evidence="3" id="KW-1185">Reference proteome</keyword>
<evidence type="ECO:0000313" key="3">
    <source>
        <dbReference type="Proteomes" id="UP001162741"/>
    </source>
</evidence>
<organism evidence="2 3">
    <name type="scientific">Chitinophaga horti</name>
    <dbReference type="NCBI Taxonomy" id="2920382"/>
    <lineage>
        <taxon>Bacteria</taxon>
        <taxon>Pseudomonadati</taxon>
        <taxon>Bacteroidota</taxon>
        <taxon>Chitinophagia</taxon>
        <taxon>Chitinophagales</taxon>
        <taxon>Chitinophagaceae</taxon>
        <taxon>Chitinophaga</taxon>
    </lineage>
</organism>
<dbReference type="RefSeq" id="WP_264282958.1">
    <property type="nucleotide sequence ID" value="NZ_CP107006.1"/>
</dbReference>
<evidence type="ECO:0000313" key="2">
    <source>
        <dbReference type="EMBL" id="UYQ95181.1"/>
    </source>
</evidence>
<dbReference type="Proteomes" id="UP001162741">
    <property type="component" value="Chromosome"/>
</dbReference>
<protein>
    <recommendedName>
        <fullName evidence="1">Lysidine-tRNA(Ile) synthetase C-terminal domain-containing protein</fullName>
    </recommendedName>
</protein>
<gene>
    <name evidence="2" type="ORF">MKQ68_08745</name>
</gene>
<dbReference type="SMART" id="SM00977">
    <property type="entry name" value="TilS_C"/>
    <property type="match status" value="1"/>
</dbReference>
<name>A0ABY6J671_9BACT</name>
<proteinExistence type="predicted"/>
<sequence>MQKKKKLSRFFIDQKLSIPQKENTWVLESDKKIVWVVGLRIDDRFKLTPQTRQLIQLEWKPA</sequence>
<feature type="domain" description="Lysidine-tRNA(Ile) synthetase C-terminal" evidence="1">
    <location>
        <begin position="1"/>
        <end position="59"/>
    </location>
</feature>
<reference evidence="2" key="1">
    <citation type="submission" date="2022-10" db="EMBL/GenBank/DDBJ databases">
        <title>Chitinophaga sp. nov., isolated from soil.</title>
        <authorList>
            <person name="Jeon C.O."/>
        </authorList>
    </citation>
    <scope>NUCLEOTIDE SEQUENCE</scope>
    <source>
        <strain evidence="2">R8</strain>
    </source>
</reference>
<dbReference type="EMBL" id="CP107006">
    <property type="protein sequence ID" value="UYQ95181.1"/>
    <property type="molecule type" value="Genomic_DNA"/>
</dbReference>
<evidence type="ECO:0000259" key="1">
    <source>
        <dbReference type="SMART" id="SM00977"/>
    </source>
</evidence>
<accession>A0ABY6J671</accession>